<evidence type="ECO:0008006" key="4">
    <source>
        <dbReference type="Google" id="ProtNLM"/>
    </source>
</evidence>
<evidence type="ECO:0000313" key="2">
    <source>
        <dbReference type="EMBL" id="GGD05402.1"/>
    </source>
</evidence>
<evidence type="ECO:0000256" key="1">
    <source>
        <dbReference type="SAM" id="Phobius"/>
    </source>
</evidence>
<organism evidence="2 3">
    <name type="scientific">Halopseudomonas salina</name>
    <dbReference type="NCBI Taxonomy" id="1323744"/>
    <lineage>
        <taxon>Bacteria</taxon>
        <taxon>Pseudomonadati</taxon>
        <taxon>Pseudomonadota</taxon>
        <taxon>Gammaproteobacteria</taxon>
        <taxon>Pseudomonadales</taxon>
        <taxon>Pseudomonadaceae</taxon>
        <taxon>Halopseudomonas</taxon>
    </lineage>
</organism>
<dbReference type="RefSeq" id="WP_150278101.1">
    <property type="nucleotide sequence ID" value="NZ_BMFF01000005.1"/>
</dbReference>
<feature type="transmembrane region" description="Helical" evidence="1">
    <location>
        <begin position="124"/>
        <end position="152"/>
    </location>
</feature>
<comment type="caution">
    <text evidence="2">The sequence shown here is derived from an EMBL/GenBank/DDBJ whole genome shotgun (WGS) entry which is preliminary data.</text>
</comment>
<keyword evidence="1" id="KW-1133">Transmembrane helix</keyword>
<keyword evidence="1" id="KW-0472">Membrane</keyword>
<sequence>MRDQGNEKTRKKLERLAWFLDSSIKVPGFNARFGLDGLIGLIPGVGDVISALISSVVISEAARMGAPKTLLLKMAFNVLVDTVVGAVPLVGDLFDFAWKANNRNVSLLNRYLDSPRETEVTSRVFVWGLSAALLGLVVLVGYLLVLLLQALFNAVGA</sequence>
<keyword evidence="3" id="KW-1185">Reference proteome</keyword>
<accession>A0ABQ1PVV2</accession>
<protein>
    <recommendedName>
        <fullName evidence="4">DUF4112 domain-containing protein</fullName>
    </recommendedName>
</protein>
<gene>
    <name evidence="2" type="ORF">GCM10007418_25500</name>
</gene>
<dbReference type="PANTHER" id="PTHR35519">
    <property type="entry name" value="MEMBRANE PROTEINS"/>
    <property type="match status" value="1"/>
</dbReference>
<evidence type="ECO:0000313" key="3">
    <source>
        <dbReference type="Proteomes" id="UP000638188"/>
    </source>
</evidence>
<proteinExistence type="predicted"/>
<dbReference type="Pfam" id="PF13430">
    <property type="entry name" value="DUF4112"/>
    <property type="match status" value="1"/>
</dbReference>
<reference evidence="3" key="1">
    <citation type="journal article" date="2019" name="Int. J. Syst. Evol. Microbiol.">
        <title>The Global Catalogue of Microorganisms (GCM) 10K type strain sequencing project: providing services to taxonomists for standard genome sequencing and annotation.</title>
        <authorList>
            <consortium name="The Broad Institute Genomics Platform"/>
            <consortium name="The Broad Institute Genome Sequencing Center for Infectious Disease"/>
            <person name="Wu L."/>
            <person name="Ma J."/>
        </authorList>
    </citation>
    <scope>NUCLEOTIDE SEQUENCE [LARGE SCALE GENOMIC DNA]</scope>
    <source>
        <strain evidence="3">CGMCC 1.12482</strain>
    </source>
</reference>
<dbReference type="EMBL" id="BMFF01000005">
    <property type="protein sequence ID" value="GGD05402.1"/>
    <property type="molecule type" value="Genomic_DNA"/>
</dbReference>
<dbReference type="Proteomes" id="UP000638188">
    <property type="component" value="Unassembled WGS sequence"/>
</dbReference>
<keyword evidence="1" id="KW-0812">Transmembrane</keyword>
<name>A0ABQ1PVV2_9GAMM</name>
<dbReference type="InterPro" id="IPR025187">
    <property type="entry name" value="DUF4112"/>
</dbReference>
<dbReference type="PANTHER" id="PTHR35519:SF2">
    <property type="entry name" value="PH DOMAIN PROTEIN"/>
    <property type="match status" value="1"/>
</dbReference>